<evidence type="ECO:0000256" key="2">
    <source>
        <dbReference type="ARBA" id="ARBA00022723"/>
    </source>
</evidence>
<comment type="similarity">
    <text evidence="1">Belongs to the tyrosinase family.</text>
</comment>
<feature type="binding site" evidence="7">
    <location>
        <position position="345"/>
    </location>
    <ligand>
        <name>Cu cation</name>
        <dbReference type="ChEBI" id="CHEBI:23378"/>
        <label>B</label>
    </ligand>
</feature>
<dbReference type="Pfam" id="PF12142">
    <property type="entry name" value="PPO1_DWL"/>
    <property type="match status" value="1"/>
</dbReference>
<feature type="binding site" evidence="7">
    <location>
        <position position="176"/>
    </location>
    <ligand>
        <name>Cu cation</name>
        <dbReference type="ChEBI" id="CHEBI:23378"/>
        <label>A</label>
    </ligand>
</feature>
<dbReference type="GO" id="GO:0004097">
    <property type="term" value="F:catechol oxidase activity"/>
    <property type="evidence" value="ECO:0007669"/>
    <property type="project" value="InterPro"/>
</dbReference>
<dbReference type="Proteomes" id="UP001206925">
    <property type="component" value="Unassembled WGS sequence"/>
</dbReference>
<dbReference type="Pfam" id="PF00264">
    <property type="entry name" value="Tyrosinase"/>
    <property type="match status" value="1"/>
</dbReference>
<dbReference type="InterPro" id="IPR022740">
    <property type="entry name" value="Polyphenol_oxidase_C"/>
</dbReference>
<dbReference type="GO" id="GO:0046872">
    <property type="term" value="F:metal ion binding"/>
    <property type="evidence" value="ECO:0007669"/>
    <property type="project" value="UniProtKB-KW"/>
</dbReference>
<dbReference type="SUPFAM" id="SSF48056">
    <property type="entry name" value="Di-copper centre-containing domain"/>
    <property type="match status" value="1"/>
</dbReference>
<name>A0AAD5CP55_AMBAR</name>
<keyword evidence="4" id="KW-0560">Oxidoreductase</keyword>
<evidence type="ECO:0000259" key="11">
    <source>
        <dbReference type="PROSITE" id="PS00498"/>
    </source>
</evidence>
<evidence type="ECO:0000256" key="3">
    <source>
        <dbReference type="ARBA" id="ARBA00022784"/>
    </source>
</evidence>
<dbReference type="PANTHER" id="PTHR11474">
    <property type="entry name" value="TYROSINASE FAMILY MEMBER"/>
    <property type="match status" value="1"/>
</dbReference>
<dbReference type="PROSITE" id="PS00498">
    <property type="entry name" value="TYROSINASE_2"/>
    <property type="match status" value="1"/>
</dbReference>
<proteinExistence type="inferred from homology"/>
<dbReference type="InterPro" id="IPR022739">
    <property type="entry name" value="Polyphenol_oxidase_cen"/>
</dbReference>
<organism evidence="12 13">
    <name type="scientific">Ambrosia artemisiifolia</name>
    <name type="common">Common ragweed</name>
    <dbReference type="NCBI Taxonomy" id="4212"/>
    <lineage>
        <taxon>Eukaryota</taxon>
        <taxon>Viridiplantae</taxon>
        <taxon>Streptophyta</taxon>
        <taxon>Embryophyta</taxon>
        <taxon>Tracheophyta</taxon>
        <taxon>Spermatophyta</taxon>
        <taxon>Magnoliopsida</taxon>
        <taxon>eudicotyledons</taxon>
        <taxon>Gunneridae</taxon>
        <taxon>Pentapetalae</taxon>
        <taxon>asterids</taxon>
        <taxon>campanulids</taxon>
        <taxon>Asterales</taxon>
        <taxon>Asteraceae</taxon>
        <taxon>Asteroideae</taxon>
        <taxon>Heliantheae alliance</taxon>
        <taxon>Heliantheae</taxon>
        <taxon>Ambrosia</taxon>
    </lineage>
</organism>
<sequence length="606" mass="68200">MSSSLLPLTSPLTSTNTKLAFKARTNQTQGFRVSCNSAQDDQADKKIILPESKKLVVPNVDRRNLLVGLGGLYTAANLPGAIAAPITSPDITSICKDAKDGIRNIDTALRTTKCCPPSLGKTIKPFKFPTEKTVRMRWPAHAGTKEQVEKYRAAIQAMRDLPDDHPHSFASQAKIHCAYCNGGYTQVDSGTGFPDINIQIHNSWLFFPFHRWYLYFYERILGKLINDPTFALPFWKWDEPAGMPIAEMFLPETINGKPNSLYDVYRDGPHMEKKLIDLDYAGTDKDIPDQQQVQCNLATVYRDLVRNGGDTLSFFGGEYVAGDSPVAGGDPSIGSVESGSHTAVHRWVGQRGNPNSEDMGNFYSAGYDPSFYIHHSNVDRMWKLWKDLRLPGHVDPTDPDWLNASYVFYDENEDLVRVYNKDCVDIRRLKYNFVENSKDPFPWRKSRPPQRRKSAQVAKTADVKTVEQTKFPVRLTEIVKVKVKRPAVNRSEEDKEKENEVLLVKGIKYDSGKFVKFDVFVNDKLKEGEITTPCDPEYAGGFAQIPHNAMKSMFMISSARFGLNELLEDTNTEGEEYATVTFVPRTGCEDLTIGEVKIELVPVPKA</sequence>
<gene>
    <name evidence="12" type="ORF">M8C21_024889</name>
</gene>
<dbReference type="InterPro" id="IPR008922">
    <property type="entry name" value="Di-copper_centre_dom_sf"/>
</dbReference>
<feature type="domain" description="Tyrosinase copper-binding" evidence="11">
    <location>
        <begin position="368"/>
        <end position="379"/>
    </location>
</feature>
<dbReference type="InterPro" id="IPR050316">
    <property type="entry name" value="Tyrosinase/Hemocyanin"/>
</dbReference>
<dbReference type="InterPro" id="IPR002227">
    <property type="entry name" value="Tyrosinase_Cu-bd"/>
</dbReference>
<evidence type="ECO:0000256" key="1">
    <source>
        <dbReference type="ARBA" id="ARBA00009928"/>
    </source>
</evidence>
<keyword evidence="13" id="KW-1185">Reference proteome</keyword>
<dbReference type="PANTHER" id="PTHR11474:SF97">
    <property type="entry name" value="CATECHOL OXIDASE"/>
    <property type="match status" value="1"/>
</dbReference>
<evidence type="ECO:0000256" key="4">
    <source>
        <dbReference type="ARBA" id="ARBA00023002"/>
    </source>
</evidence>
<feature type="binding site" evidence="7">
    <location>
        <position position="210"/>
    </location>
    <ligand>
        <name>Cu cation</name>
        <dbReference type="ChEBI" id="CHEBI:23378"/>
        <label>A</label>
    </ligand>
</feature>
<feature type="cross-link" description="2'-(S-cysteinyl)-histidine (Cys-His)" evidence="9">
    <location>
        <begin position="180"/>
        <end position="201"/>
    </location>
</feature>
<feature type="binding site" evidence="7">
    <location>
        <position position="201"/>
    </location>
    <ligand>
        <name>Cu cation</name>
        <dbReference type="ChEBI" id="CHEBI:23378"/>
        <label>A</label>
    </ligand>
</feature>
<dbReference type="AlphaFoldDB" id="A0AAD5CP55"/>
<feature type="disulfide bond" evidence="8">
    <location>
        <begin position="114"/>
        <end position="177"/>
    </location>
</feature>
<evidence type="ECO:0000256" key="6">
    <source>
        <dbReference type="ARBA" id="ARBA00023157"/>
    </source>
</evidence>
<reference evidence="12" key="1">
    <citation type="submission" date="2022-06" db="EMBL/GenBank/DDBJ databases">
        <title>Uncovering the hologenomic basis of an extraordinary plant invasion.</title>
        <authorList>
            <person name="Bieker V.C."/>
            <person name="Martin M.D."/>
            <person name="Gilbert T."/>
            <person name="Hodgins K."/>
            <person name="Battlay P."/>
            <person name="Petersen B."/>
            <person name="Wilson J."/>
        </authorList>
    </citation>
    <scope>NUCLEOTIDE SEQUENCE</scope>
    <source>
        <strain evidence="12">AA19_3_7</strain>
        <tissue evidence="12">Leaf</tissue>
    </source>
</reference>
<keyword evidence="2 7" id="KW-0479">Metal-binding</keyword>
<dbReference type="Gene3D" id="1.10.1280.10">
    <property type="entry name" value="Di-copper center containing domain from catechol oxidase"/>
    <property type="match status" value="1"/>
</dbReference>
<evidence type="ECO:0000256" key="8">
    <source>
        <dbReference type="PIRSR" id="PIRSR000290-2"/>
    </source>
</evidence>
<comment type="caution">
    <text evidence="12">The sequence shown here is derived from an EMBL/GenBank/DDBJ whole genome shotgun (WGS) entry which is preliminary data.</text>
</comment>
<evidence type="ECO:0000313" key="13">
    <source>
        <dbReference type="Proteomes" id="UP001206925"/>
    </source>
</evidence>
<accession>A0AAD5CP55</accession>
<dbReference type="InterPro" id="IPR016213">
    <property type="entry name" value="Polyphenol_oxidase"/>
</dbReference>
<dbReference type="PROSITE" id="PS00497">
    <property type="entry name" value="TYROSINASE_1"/>
    <property type="match status" value="1"/>
</dbReference>
<dbReference type="EMBL" id="JAMZMK010007547">
    <property type="protein sequence ID" value="KAI7744335.1"/>
    <property type="molecule type" value="Genomic_DNA"/>
</dbReference>
<dbReference type="GO" id="GO:0046148">
    <property type="term" value="P:pigment biosynthetic process"/>
    <property type="evidence" value="ECO:0007669"/>
    <property type="project" value="InterPro"/>
</dbReference>
<feature type="binding site" evidence="7">
    <location>
        <position position="375"/>
    </location>
    <ligand>
        <name>Cu cation</name>
        <dbReference type="ChEBI" id="CHEBI:23378"/>
        <label>B</label>
    </ligand>
</feature>
<dbReference type="PIRSF" id="PIRSF000290">
    <property type="entry name" value="PPO_plant"/>
    <property type="match status" value="1"/>
</dbReference>
<protein>
    <recommendedName>
        <fullName evidence="10 11">Tyrosinase copper-binding domain-containing protein</fullName>
    </recommendedName>
</protein>
<feature type="disulfide bond" evidence="8">
    <location>
        <begin position="95"/>
        <end position="115"/>
    </location>
</feature>
<keyword evidence="3" id="KW-0883">Thioether bond</keyword>
<evidence type="ECO:0000313" key="12">
    <source>
        <dbReference type="EMBL" id="KAI7744335.1"/>
    </source>
</evidence>
<feature type="domain" description="Tyrosinase copper-binding" evidence="10">
    <location>
        <begin position="201"/>
        <end position="218"/>
    </location>
</feature>
<evidence type="ECO:0000256" key="5">
    <source>
        <dbReference type="ARBA" id="ARBA00023008"/>
    </source>
</evidence>
<evidence type="ECO:0000256" key="9">
    <source>
        <dbReference type="PIRSR" id="PIRSR000290-3"/>
    </source>
</evidence>
<comment type="cofactor">
    <cofactor evidence="7">
        <name>Cu(2+)</name>
        <dbReference type="ChEBI" id="CHEBI:29036"/>
    </cofactor>
    <text evidence="7">Binds 2 copper ions per subunit.</text>
</comment>
<dbReference type="Pfam" id="PF12143">
    <property type="entry name" value="PPO1_KFDV"/>
    <property type="match status" value="1"/>
</dbReference>
<keyword evidence="6 8" id="KW-1015">Disulfide bond</keyword>
<evidence type="ECO:0000256" key="7">
    <source>
        <dbReference type="PIRSR" id="PIRSR000290-1"/>
    </source>
</evidence>
<dbReference type="PRINTS" id="PR00092">
    <property type="entry name" value="TYROSINASE"/>
</dbReference>
<evidence type="ECO:0000259" key="10">
    <source>
        <dbReference type="PROSITE" id="PS00497"/>
    </source>
</evidence>
<feature type="binding site" evidence="7">
    <location>
        <position position="341"/>
    </location>
    <ligand>
        <name>Cu cation</name>
        <dbReference type="ChEBI" id="CHEBI:23378"/>
        <label>B</label>
    </ligand>
</feature>
<keyword evidence="5 7" id="KW-0186">Copper</keyword>